<dbReference type="EMBL" id="MU826831">
    <property type="protein sequence ID" value="KAJ7373296.1"/>
    <property type="molecule type" value="Genomic_DNA"/>
</dbReference>
<gene>
    <name evidence="2" type="ORF">OS493_012887</name>
</gene>
<feature type="region of interest" description="Disordered" evidence="1">
    <location>
        <begin position="163"/>
        <end position="197"/>
    </location>
</feature>
<dbReference type="OrthoDB" id="5952622at2759"/>
<dbReference type="Proteomes" id="UP001163046">
    <property type="component" value="Unassembled WGS sequence"/>
</dbReference>
<dbReference type="Gene3D" id="3.30.70.2330">
    <property type="match status" value="1"/>
</dbReference>
<evidence type="ECO:0000313" key="2">
    <source>
        <dbReference type="EMBL" id="KAJ7373296.1"/>
    </source>
</evidence>
<sequence>MEFLEENVSMLSASPLLYVHCLDFDSQTYISLSNLDCCRFLTVLAHVSFPNKLRERRLCLFFDTQKLKDLETKTSPAVIKVKSSCIHKLENESDKDQGRRVVVIFDFDLMQIQSSIATNLAPYDDYKGENSIPEMPWLYITLVACNCSRFPSVSNVAVRSVTLPASQTQSDSSDNTSEHDDLSETEEDIGATVDDSGDVEVEETQYAEYFKLKGSTYHKHFQNALRQCKRLLLDREEVRVQLVIEPANEKDENAIVVQAELEGMWHPVGYIPGAKVRKAMDGLNKEEIRTVKFKGIEWKFIYGLGEFKYVSSIVVTKVNKWLPSDKDYQYNDIF</sequence>
<proteinExistence type="predicted"/>
<accession>A0A9W9Z1M3</accession>
<protein>
    <submittedName>
        <fullName evidence="2">Uncharacterized protein</fullName>
    </submittedName>
</protein>
<feature type="compositionally biased region" description="Acidic residues" evidence="1">
    <location>
        <begin position="183"/>
        <end position="197"/>
    </location>
</feature>
<organism evidence="2 3">
    <name type="scientific">Desmophyllum pertusum</name>
    <dbReference type="NCBI Taxonomy" id="174260"/>
    <lineage>
        <taxon>Eukaryota</taxon>
        <taxon>Metazoa</taxon>
        <taxon>Cnidaria</taxon>
        <taxon>Anthozoa</taxon>
        <taxon>Hexacorallia</taxon>
        <taxon>Scleractinia</taxon>
        <taxon>Caryophylliina</taxon>
        <taxon>Caryophylliidae</taxon>
        <taxon>Desmophyllum</taxon>
    </lineage>
</organism>
<comment type="caution">
    <text evidence="2">The sequence shown here is derived from an EMBL/GenBank/DDBJ whole genome shotgun (WGS) entry which is preliminary data.</text>
</comment>
<reference evidence="2" key="1">
    <citation type="submission" date="2023-01" db="EMBL/GenBank/DDBJ databases">
        <title>Genome assembly of the deep-sea coral Lophelia pertusa.</title>
        <authorList>
            <person name="Herrera S."/>
            <person name="Cordes E."/>
        </authorList>
    </citation>
    <scope>NUCLEOTIDE SEQUENCE</scope>
    <source>
        <strain evidence="2">USNM1676648</strain>
        <tissue evidence="2">Polyp</tissue>
    </source>
</reference>
<dbReference type="AlphaFoldDB" id="A0A9W9Z1M3"/>
<evidence type="ECO:0000256" key="1">
    <source>
        <dbReference type="SAM" id="MobiDB-lite"/>
    </source>
</evidence>
<keyword evidence="3" id="KW-1185">Reference proteome</keyword>
<name>A0A9W9Z1M3_9CNID</name>
<evidence type="ECO:0000313" key="3">
    <source>
        <dbReference type="Proteomes" id="UP001163046"/>
    </source>
</evidence>
<feature type="compositionally biased region" description="Low complexity" evidence="1">
    <location>
        <begin position="166"/>
        <end position="175"/>
    </location>
</feature>